<proteinExistence type="predicted"/>
<accession>A0A2T7UA80</accession>
<evidence type="ECO:0000313" key="3">
    <source>
        <dbReference type="Proteomes" id="UP000037507"/>
    </source>
</evidence>
<organism evidence="2 3">
    <name type="scientific">Limnohabitans planktonicus II-D5</name>
    <dbReference type="NCBI Taxonomy" id="1293045"/>
    <lineage>
        <taxon>Bacteria</taxon>
        <taxon>Pseudomonadati</taxon>
        <taxon>Pseudomonadota</taxon>
        <taxon>Betaproteobacteria</taxon>
        <taxon>Burkholderiales</taxon>
        <taxon>Comamonadaceae</taxon>
        <taxon>Limnohabitans</taxon>
    </lineage>
</organism>
<evidence type="ECO:0000313" key="2">
    <source>
        <dbReference type="EMBL" id="PVE41584.1"/>
    </source>
</evidence>
<dbReference type="AlphaFoldDB" id="A0A2T7UA80"/>
<gene>
    <name evidence="2" type="ORF">H663_016475</name>
</gene>
<evidence type="ECO:0000256" key="1">
    <source>
        <dbReference type="SAM" id="MobiDB-lite"/>
    </source>
</evidence>
<reference evidence="2" key="1">
    <citation type="submission" date="2017-04" db="EMBL/GenBank/DDBJ databases">
        <title>Unexpected and diverse lifestyles within the genus Limnohabitans.</title>
        <authorList>
            <person name="Kasalicky V."/>
            <person name="Mehrshad M."/>
            <person name="Andrei S.-A."/>
            <person name="Salcher M."/>
            <person name="Kratochvilova H."/>
            <person name="Simek K."/>
            <person name="Ghai R."/>
        </authorList>
    </citation>
    <scope>NUCLEOTIDE SEQUENCE [LARGE SCALE GENOMIC DNA]</scope>
    <source>
        <strain evidence="2">II-D5</strain>
    </source>
</reference>
<sequence>MVRNGLAWGRAPHAGVPEIGTRPQTIPLLSARFSFLSLLAPSVFSTPMSLKGQGAGDDFRYPGMRNPPLALSLTASTPGKTFGIPTVEKPPRRETKPMQWTGEGAGDDFWYPSMRNPPLPLSTAAPAKSEDGSKRIHQLNRT</sequence>
<protein>
    <submittedName>
        <fullName evidence="2">Uncharacterized protein</fullName>
    </submittedName>
</protein>
<dbReference type="Proteomes" id="UP000037507">
    <property type="component" value="Unassembled WGS sequence"/>
</dbReference>
<comment type="caution">
    <text evidence="2">The sequence shown here is derived from an EMBL/GenBank/DDBJ whole genome shotgun (WGS) entry which is preliminary data.</text>
</comment>
<dbReference type="EMBL" id="LFYT02000027">
    <property type="protein sequence ID" value="PVE41584.1"/>
    <property type="molecule type" value="Genomic_DNA"/>
</dbReference>
<keyword evidence="3" id="KW-1185">Reference proteome</keyword>
<name>A0A2T7UA80_9BURK</name>
<feature type="region of interest" description="Disordered" evidence="1">
    <location>
        <begin position="72"/>
        <end position="142"/>
    </location>
</feature>